<gene>
    <name evidence="2" type="ORF">ASZ90_018860</name>
</gene>
<dbReference type="CDD" id="cd06981">
    <property type="entry name" value="cupin_reut_a1446"/>
    <property type="match status" value="1"/>
</dbReference>
<sequence length="106" mass="11980">MIDNLFKMPDDLPDDEVFESIIQDKGILIERIISTGQSSPAGLWYEQDRDEWVAVLQGEAGVWMQGDVTHLKTGDWLLIPAGEKHRVEYTSSQPSCIWLAVHGKLI</sequence>
<dbReference type="InterPro" id="IPR013096">
    <property type="entry name" value="Cupin_2"/>
</dbReference>
<name>A0A0W8E551_9ZZZZ</name>
<proteinExistence type="predicted"/>
<dbReference type="Pfam" id="PF07883">
    <property type="entry name" value="Cupin_2"/>
    <property type="match status" value="1"/>
</dbReference>
<comment type="caution">
    <text evidence="2">The sequence shown here is derived from an EMBL/GenBank/DDBJ whole genome shotgun (WGS) entry which is preliminary data.</text>
</comment>
<evidence type="ECO:0000259" key="1">
    <source>
        <dbReference type="Pfam" id="PF07883"/>
    </source>
</evidence>
<dbReference type="InterPro" id="IPR014710">
    <property type="entry name" value="RmlC-like_jellyroll"/>
</dbReference>
<organism evidence="2">
    <name type="scientific">hydrocarbon metagenome</name>
    <dbReference type="NCBI Taxonomy" id="938273"/>
    <lineage>
        <taxon>unclassified sequences</taxon>
        <taxon>metagenomes</taxon>
        <taxon>ecological metagenomes</taxon>
    </lineage>
</organism>
<dbReference type="AlphaFoldDB" id="A0A0W8E551"/>
<accession>A0A0W8E551</accession>
<evidence type="ECO:0000313" key="2">
    <source>
        <dbReference type="EMBL" id="KUG03717.1"/>
    </source>
</evidence>
<dbReference type="Gene3D" id="2.60.120.10">
    <property type="entry name" value="Jelly Rolls"/>
    <property type="match status" value="1"/>
</dbReference>
<reference evidence="2" key="1">
    <citation type="journal article" date="2015" name="Proc. Natl. Acad. Sci. U.S.A.">
        <title>Networks of energetic and metabolic interactions define dynamics in microbial communities.</title>
        <authorList>
            <person name="Embree M."/>
            <person name="Liu J.K."/>
            <person name="Al-Bassam M.M."/>
            <person name="Zengler K."/>
        </authorList>
    </citation>
    <scope>NUCLEOTIDE SEQUENCE</scope>
</reference>
<protein>
    <recommendedName>
        <fullName evidence="1">Cupin type-2 domain-containing protein</fullName>
    </recommendedName>
</protein>
<dbReference type="EMBL" id="LNQE01001870">
    <property type="protein sequence ID" value="KUG03717.1"/>
    <property type="molecule type" value="Genomic_DNA"/>
</dbReference>
<feature type="domain" description="Cupin type-2" evidence="1">
    <location>
        <begin position="45"/>
        <end position="101"/>
    </location>
</feature>
<dbReference type="SUPFAM" id="SSF51182">
    <property type="entry name" value="RmlC-like cupins"/>
    <property type="match status" value="1"/>
</dbReference>
<dbReference type="InterPro" id="IPR011051">
    <property type="entry name" value="RmlC_Cupin_sf"/>
</dbReference>